<feature type="compositionally biased region" description="Acidic residues" evidence="2">
    <location>
        <begin position="97"/>
        <end position="112"/>
    </location>
</feature>
<evidence type="ECO:0000256" key="2">
    <source>
        <dbReference type="SAM" id="MobiDB-lite"/>
    </source>
</evidence>
<dbReference type="GO" id="GO:0003724">
    <property type="term" value="F:RNA helicase activity"/>
    <property type="evidence" value="ECO:0007669"/>
    <property type="project" value="InterPro"/>
</dbReference>
<dbReference type="STRING" id="993615.L2GLD0"/>
<feature type="region of interest" description="Disordered" evidence="2">
    <location>
        <begin position="95"/>
        <end position="121"/>
    </location>
</feature>
<dbReference type="InterPro" id="IPR018999">
    <property type="entry name" value="UPF1_CH/ZBD"/>
</dbReference>
<gene>
    <name evidence="4" type="ORF">VICG_01688</name>
</gene>
<accession>L2GLD0</accession>
<dbReference type="HOGENOM" id="CLU_1225596_0_0_1"/>
<dbReference type="VEuPathDB" id="MicrosporidiaDB:VICG_01688"/>
<organism evidence="4 5">
    <name type="scientific">Vittaforma corneae (strain ATCC 50505)</name>
    <name type="common">Microsporidian parasite</name>
    <name type="synonym">Nosema corneum</name>
    <dbReference type="NCBI Taxonomy" id="993615"/>
    <lineage>
        <taxon>Eukaryota</taxon>
        <taxon>Fungi</taxon>
        <taxon>Fungi incertae sedis</taxon>
        <taxon>Microsporidia</taxon>
        <taxon>Nosematidae</taxon>
        <taxon>Vittaforma</taxon>
    </lineage>
</organism>
<dbReference type="GO" id="GO:0000184">
    <property type="term" value="P:nuclear-transcribed mRNA catabolic process, nonsense-mediated decay"/>
    <property type="evidence" value="ECO:0007669"/>
    <property type="project" value="InterPro"/>
</dbReference>
<dbReference type="InParanoid" id="L2GLD0"/>
<dbReference type="EMBL" id="JH370146">
    <property type="protein sequence ID" value="ELA41315.1"/>
    <property type="molecule type" value="Genomic_DNA"/>
</dbReference>
<keyword evidence="5" id="KW-1185">Reference proteome</keyword>
<dbReference type="Proteomes" id="UP000011082">
    <property type="component" value="Unassembled WGS sequence"/>
</dbReference>
<dbReference type="RefSeq" id="XP_007605133.1">
    <property type="nucleotide sequence ID" value="XM_007605071.1"/>
</dbReference>
<protein>
    <recommendedName>
        <fullName evidence="3">Upf1 domain-containing protein</fullName>
    </recommendedName>
</protein>
<dbReference type="OrthoDB" id="6513042at2759"/>
<feature type="domain" description="Upf1" evidence="3">
    <location>
        <begin position="1"/>
        <end position="162"/>
    </location>
</feature>
<evidence type="ECO:0000313" key="4">
    <source>
        <dbReference type="EMBL" id="ELA41315.1"/>
    </source>
</evidence>
<evidence type="ECO:0000259" key="3">
    <source>
        <dbReference type="PROSITE" id="PS51997"/>
    </source>
</evidence>
<evidence type="ECO:0000313" key="5">
    <source>
        <dbReference type="Proteomes" id="UP000011082"/>
    </source>
</evidence>
<name>L2GLD0_VITCO</name>
<dbReference type="Pfam" id="PF09416">
    <property type="entry name" value="UPF1_Zn_bind"/>
    <property type="match status" value="1"/>
</dbReference>
<dbReference type="AlphaFoldDB" id="L2GLD0"/>
<dbReference type="GO" id="GO:0005524">
    <property type="term" value="F:ATP binding"/>
    <property type="evidence" value="ECO:0007669"/>
    <property type="project" value="InterPro"/>
</dbReference>
<dbReference type="GeneID" id="19882398"/>
<dbReference type="PROSITE" id="PS51997">
    <property type="entry name" value="UPF1_CH_RICH"/>
    <property type="match status" value="1"/>
</dbReference>
<evidence type="ECO:0000256" key="1">
    <source>
        <dbReference type="PROSITE-ProRule" id="PRU01341"/>
    </source>
</evidence>
<sequence length="226" mass="25460">MEFINKCKYCNKETLIKCTECSHGFCNDITDGKSHIIYHLVKSKHKRVSILDKDVVCIGCGENNLFRLGLAMDSDCRAELLGLLSDLNLNSVKDSVTEESESKEDVAEESTEGLETSKTTKSNAMTEIISSPEVNEAIDENIKLTNESFDQHMKLLNDYSKQLPGILTNIYCGHCKDLPKIVGEKLISFYPSVKCSIELQELRRQKLHLKSKCTSPQNLISAHLYH</sequence>
<proteinExistence type="predicted"/>
<dbReference type="GO" id="GO:0008270">
    <property type="term" value="F:zinc ion binding"/>
    <property type="evidence" value="ECO:0007669"/>
    <property type="project" value="InterPro"/>
</dbReference>
<dbReference type="GO" id="GO:0003723">
    <property type="term" value="F:RNA binding"/>
    <property type="evidence" value="ECO:0007669"/>
    <property type="project" value="InterPro"/>
</dbReference>
<dbReference type="GO" id="GO:0005737">
    <property type="term" value="C:cytoplasm"/>
    <property type="evidence" value="ECO:0007669"/>
    <property type="project" value="InterPro"/>
</dbReference>
<comment type="caution">
    <text evidence="1">Lacks conserved residue(s) required for the propagation of feature annotation.</text>
</comment>
<reference evidence="5" key="1">
    <citation type="submission" date="2011-05" db="EMBL/GenBank/DDBJ databases">
        <title>The genome sequence of Vittaforma corneae strain ATCC 50505.</title>
        <authorList>
            <consortium name="The Broad Institute Genome Sequencing Platform"/>
            <person name="Cuomo C."/>
            <person name="Didier E."/>
            <person name="Bowers L."/>
            <person name="Young S.K."/>
            <person name="Zeng Q."/>
            <person name="Gargeya S."/>
            <person name="Fitzgerald M."/>
            <person name="Haas B."/>
            <person name="Abouelleil A."/>
            <person name="Alvarado L."/>
            <person name="Arachchi H.M."/>
            <person name="Berlin A."/>
            <person name="Chapman S.B."/>
            <person name="Gearin G."/>
            <person name="Goldberg J."/>
            <person name="Griggs A."/>
            <person name="Gujja S."/>
            <person name="Hansen M."/>
            <person name="Heiman D."/>
            <person name="Howarth C."/>
            <person name="Larimer J."/>
            <person name="Lui A."/>
            <person name="MacDonald P.J.P."/>
            <person name="McCowen C."/>
            <person name="Montmayeur A."/>
            <person name="Murphy C."/>
            <person name="Neiman D."/>
            <person name="Pearson M."/>
            <person name="Priest M."/>
            <person name="Roberts A."/>
            <person name="Saif S."/>
            <person name="Shea T."/>
            <person name="Sisk P."/>
            <person name="Stolte C."/>
            <person name="Sykes S."/>
            <person name="Wortman J."/>
            <person name="Nusbaum C."/>
            <person name="Birren B."/>
        </authorList>
    </citation>
    <scope>NUCLEOTIDE SEQUENCE [LARGE SCALE GENOMIC DNA]</scope>
    <source>
        <strain evidence="5">ATCC 50505</strain>
    </source>
</reference>